<dbReference type="RefSeq" id="WP_188380692.1">
    <property type="nucleotide sequence ID" value="NZ_BMDI01000001.1"/>
</dbReference>
<dbReference type="AlphaFoldDB" id="A0A8J3AXK2"/>
<comment type="caution">
    <text evidence="2">The sequence shown here is derived from an EMBL/GenBank/DDBJ whole genome shotgun (WGS) entry which is preliminary data.</text>
</comment>
<protein>
    <recommendedName>
        <fullName evidence="4">DUF4124 domain-containing protein</fullName>
    </recommendedName>
</protein>
<evidence type="ECO:0008006" key="4">
    <source>
        <dbReference type="Google" id="ProtNLM"/>
    </source>
</evidence>
<evidence type="ECO:0000313" key="3">
    <source>
        <dbReference type="Proteomes" id="UP000642180"/>
    </source>
</evidence>
<gene>
    <name evidence="2" type="ORF">GCM10008066_15770</name>
</gene>
<accession>A0A8J3AXK2</accession>
<keyword evidence="1" id="KW-0732">Signal</keyword>
<evidence type="ECO:0000256" key="1">
    <source>
        <dbReference type="SAM" id="SignalP"/>
    </source>
</evidence>
<dbReference type="Proteomes" id="UP000642180">
    <property type="component" value="Unassembled WGS sequence"/>
</dbReference>
<organism evidence="2 3">
    <name type="scientific">Oxalicibacterium faecigallinarum</name>
    <dbReference type="NCBI Taxonomy" id="573741"/>
    <lineage>
        <taxon>Bacteria</taxon>
        <taxon>Pseudomonadati</taxon>
        <taxon>Pseudomonadota</taxon>
        <taxon>Betaproteobacteria</taxon>
        <taxon>Burkholderiales</taxon>
        <taxon>Oxalobacteraceae</taxon>
        <taxon>Oxalicibacterium</taxon>
    </lineage>
</organism>
<sequence length="153" mass="17269">MTFSLRALFISMLLPFCGTVQSQIIYKCIAQDKTIYTESPCADGNDQNSRFNVVDDRLGNVTYDRQTIEGARSRIRAGIDERGVGVGTSPNLPLGATAARSAKPEARQQQCTAIAKKEKELEVRLRRRNTDYVVHQIRAQQTQLRRDAYEWAC</sequence>
<feature type="chain" id="PRO_5035185495" description="DUF4124 domain-containing protein" evidence="1">
    <location>
        <begin position="23"/>
        <end position="153"/>
    </location>
</feature>
<name>A0A8J3AXK2_9BURK</name>
<feature type="signal peptide" evidence="1">
    <location>
        <begin position="1"/>
        <end position="22"/>
    </location>
</feature>
<proteinExistence type="predicted"/>
<reference evidence="3" key="1">
    <citation type="journal article" date="2019" name="Int. J. Syst. Evol. Microbiol.">
        <title>The Global Catalogue of Microorganisms (GCM) 10K type strain sequencing project: providing services to taxonomists for standard genome sequencing and annotation.</title>
        <authorList>
            <consortium name="The Broad Institute Genomics Platform"/>
            <consortium name="The Broad Institute Genome Sequencing Center for Infectious Disease"/>
            <person name="Wu L."/>
            <person name="Ma J."/>
        </authorList>
    </citation>
    <scope>NUCLEOTIDE SEQUENCE [LARGE SCALE GENOMIC DNA]</scope>
    <source>
        <strain evidence="3">CCM 2767</strain>
    </source>
</reference>
<dbReference type="EMBL" id="BMDI01000001">
    <property type="protein sequence ID" value="GGI18776.1"/>
    <property type="molecule type" value="Genomic_DNA"/>
</dbReference>
<evidence type="ECO:0000313" key="2">
    <source>
        <dbReference type="EMBL" id="GGI18776.1"/>
    </source>
</evidence>
<keyword evidence="3" id="KW-1185">Reference proteome</keyword>